<proteinExistence type="predicted"/>
<accession>A0AAV7KXV7</accession>
<feature type="region of interest" description="Disordered" evidence="1">
    <location>
        <begin position="271"/>
        <end position="302"/>
    </location>
</feature>
<keyword evidence="3" id="KW-1185">Reference proteome</keyword>
<evidence type="ECO:0000313" key="3">
    <source>
        <dbReference type="Proteomes" id="UP001066276"/>
    </source>
</evidence>
<gene>
    <name evidence="2" type="ORF">NDU88_004487</name>
</gene>
<sequence length="302" mass="32617">MSQLNGGSGHRGLRLDTGQKAAGRMIKEPQLKGEGHQVGRCRGHRQLEEWRTARQTGVGNTIQEWVQLSKHWHRRRRRAQPSWRVWGGQCGTRSHRRWALTAGGSKAQQRGGTCAVQMGDMALTGASHLCAERRAAPGSVRAPSRHMARHVRRAGALLAGAASPWRATRGRCPDRAAGALHYSQSTSETVGGMGLHVGLRGGPPCQPRRITSRGLRCLGPLVPSSLNVLTSSPPPGEIVAKRKQARLGPATGQAEPVSEMLQGRMHQHYRTNEVRPGPELRGTNSLKSAPLGQHLSGSSALL</sequence>
<reference evidence="2" key="1">
    <citation type="journal article" date="2022" name="bioRxiv">
        <title>Sequencing and chromosome-scale assembly of the giantPleurodeles waltlgenome.</title>
        <authorList>
            <person name="Brown T."/>
            <person name="Elewa A."/>
            <person name="Iarovenko S."/>
            <person name="Subramanian E."/>
            <person name="Araus A.J."/>
            <person name="Petzold A."/>
            <person name="Susuki M."/>
            <person name="Suzuki K.-i.T."/>
            <person name="Hayashi T."/>
            <person name="Toyoda A."/>
            <person name="Oliveira C."/>
            <person name="Osipova E."/>
            <person name="Leigh N.D."/>
            <person name="Simon A."/>
            <person name="Yun M.H."/>
        </authorList>
    </citation>
    <scope>NUCLEOTIDE SEQUENCE</scope>
    <source>
        <strain evidence="2">20211129_DDA</strain>
        <tissue evidence="2">Liver</tissue>
    </source>
</reference>
<evidence type="ECO:0000256" key="1">
    <source>
        <dbReference type="SAM" id="MobiDB-lite"/>
    </source>
</evidence>
<dbReference type="AlphaFoldDB" id="A0AAV7KXV7"/>
<comment type="caution">
    <text evidence="2">The sequence shown here is derived from an EMBL/GenBank/DDBJ whole genome shotgun (WGS) entry which is preliminary data.</text>
</comment>
<protein>
    <submittedName>
        <fullName evidence="2">Uncharacterized protein</fullName>
    </submittedName>
</protein>
<name>A0AAV7KXV7_PLEWA</name>
<dbReference type="EMBL" id="JANPWB010000016">
    <property type="protein sequence ID" value="KAJ1084336.1"/>
    <property type="molecule type" value="Genomic_DNA"/>
</dbReference>
<dbReference type="Proteomes" id="UP001066276">
    <property type="component" value="Chromosome 12"/>
</dbReference>
<organism evidence="2 3">
    <name type="scientific">Pleurodeles waltl</name>
    <name type="common">Iberian ribbed newt</name>
    <dbReference type="NCBI Taxonomy" id="8319"/>
    <lineage>
        <taxon>Eukaryota</taxon>
        <taxon>Metazoa</taxon>
        <taxon>Chordata</taxon>
        <taxon>Craniata</taxon>
        <taxon>Vertebrata</taxon>
        <taxon>Euteleostomi</taxon>
        <taxon>Amphibia</taxon>
        <taxon>Batrachia</taxon>
        <taxon>Caudata</taxon>
        <taxon>Salamandroidea</taxon>
        <taxon>Salamandridae</taxon>
        <taxon>Pleurodelinae</taxon>
        <taxon>Pleurodeles</taxon>
    </lineage>
</organism>
<evidence type="ECO:0000313" key="2">
    <source>
        <dbReference type="EMBL" id="KAJ1084336.1"/>
    </source>
</evidence>